<dbReference type="Pfam" id="PF14777">
    <property type="entry name" value="BBIP10"/>
    <property type="match status" value="1"/>
</dbReference>
<dbReference type="InterPro" id="IPR011992">
    <property type="entry name" value="EF-hand-dom_pair"/>
</dbReference>
<protein>
    <submittedName>
        <fullName evidence="4">Uncharacterized protein</fullName>
    </submittedName>
</protein>
<dbReference type="PANTHER" id="PTHR20875">
    <property type="entry name" value="EF-HAND CALCIUM-BINDING DOMAIN-CONTAINING PROTEIN 6-RELATED"/>
    <property type="match status" value="1"/>
</dbReference>
<organism evidence="4 5">
    <name type="scientific">Durusdinium trenchii</name>
    <dbReference type="NCBI Taxonomy" id="1381693"/>
    <lineage>
        <taxon>Eukaryota</taxon>
        <taxon>Sar</taxon>
        <taxon>Alveolata</taxon>
        <taxon>Dinophyceae</taxon>
        <taxon>Suessiales</taxon>
        <taxon>Symbiodiniaceae</taxon>
        <taxon>Durusdinium</taxon>
    </lineage>
</organism>
<feature type="compositionally biased region" description="Low complexity" evidence="2">
    <location>
        <begin position="1167"/>
        <end position="1177"/>
    </location>
</feature>
<accession>A0ABP0HXH2</accession>
<feature type="coiled-coil region" evidence="1">
    <location>
        <begin position="738"/>
        <end position="768"/>
    </location>
</feature>
<evidence type="ECO:0000256" key="3">
    <source>
        <dbReference type="SAM" id="Phobius"/>
    </source>
</evidence>
<dbReference type="EMBL" id="CAXAMN010001403">
    <property type="protein sequence ID" value="CAK8994134.1"/>
    <property type="molecule type" value="Genomic_DNA"/>
</dbReference>
<dbReference type="InterPro" id="IPR028233">
    <property type="entry name" value="BBIP10"/>
</dbReference>
<proteinExistence type="predicted"/>
<evidence type="ECO:0000313" key="4">
    <source>
        <dbReference type="EMBL" id="CAK8994134.1"/>
    </source>
</evidence>
<name>A0ABP0HXH2_9DINO</name>
<keyword evidence="3" id="KW-1133">Transmembrane helix</keyword>
<evidence type="ECO:0000313" key="5">
    <source>
        <dbReference type="Proteomes" id="UP001642484"/>
    </source>
</evidence>
<gene>
    <name evidence="4" type="ORF">CCMP2556_LOCUS3525</name>
</gene>
<feature type="transmembrane region" description="Helical" evidence="3">
    <location>
        <begin position="15"/>
        <end position="35"/>
    </location>
</feature>
<keyword evidence="5" id="KW-1185">Reference proteome</keyword>
<dbReference type="Gene3D" id="1.10.238.10">
    <property type="entry name" value="EF-hand"/>
    <property type="match status" value="1"/>
</dbReference>
<evidence type="ECO:0000256" key="1">
    <source>
        <dbReference type="SAM" id="Coils"/>
    </source>
</evidence>
<sequence length="1774" mass="199115">MTITKERLDLACRRLLALGVPTDFIYLVLIAWWLMSSELFSWKDIQDCGGLDLVEFFSGVGRIATYAHSCGFVSRAYDINHDPAPEGYSTHSELPKRSSFDMNGEAGMLLCIIMILHGKWPGLITTWAVVCSSWSPVNLATSKRTELNPYGDCNNTKVIRGNRMVARTSLLILLTFVLEGYFFLENPGGSVICLHPRLRWCFAAIRRAGAKVYKAGFHMKACGSATEKKTMLLTSSRCFRQFHGKKAKRSGTKKGLCRKYIDSKGRTAYAGTKALKLSQVYPVMFAKSIVKLIPQMRSEGSFTFNLPVETGPSLQEALLGAMKQEISELDQSISEQLLREAGLEPERFAFALDASSEIPISEQETVPGSPVLALPAIPRVEATQTGGGVAETPVSPAVIPETQPKVQQRVAAVKNIAEADPTKLMRKTNPNRKKKKNKVTAVATERLRQGALGRESKANLGNAARDGYRTIRRSGISWKIPIDTLDYKKVDGSFLTTHFLHPQNILEYFIQHKPMLVCGAQDASEMEMICGAFWSAYKTFHGDHQVFETHSGNLHHCIPLALWGDEGKGKRRSNTTLVALEAVIGCKGKPCSCTDCEPNSDVSRWGPPGDDEHLVAKALRTNMKGHSYLQHWPLFIVPGTLAKDYKGLTHKLVECVSSDLEGLFTTGIQIGDQRWYAALVAAKGDLKWHSKIGRFVRSHENQSTKRDLEMCHHCKAGGPGEGQIADEAAELLTSAGPTQKLSKQNNELREKLKQSEQLRQDLAKSMAELTTGTGRNIADRTAAPARFPLEEMAGRGRQLRNRRTTVELGSGAGTLPLDPLARDPRVGTIAGTGAAAAEALSSMRDVEVRARGLGRSTVNHGRRDIGRSSKRYHRRCLEDATQTLRRLSVGSLMYEDVGPGPQRDVGPDECRKPAWSTQSFLAATRVKGNLSEVLCKPKIMPIKSATLEQIEQMEKEFQATMLPVFGMTVRGQENGAVSHRQGLARQNKHKHKVQHILQHVNKHQHILKHVNKHQHILKHLDKHQHILKHVKKHQHILKHAQEETRRDRQFCRRFFLEKYWLFFSGPSHWWNPGVTDGEPRREVPGMLIRGLELEEVAEIAEVPYSQVSEILKLLEEEEPQDVDPTSPASTSVLQPSPSPLSPEASPKEVQEDEDEQVYDHEVRPSTAPAAPAAAPAAPAAPVPPPRPKPDVTAAGNHAYRRRLFRPQTAPAARRAPTAAEVGLNMRRVKLFVFQWKRRAKDFFTDFNLLNSGRCTRDQFLRGLTNLLHPRSLEDAENPIDAEVLMDFFEAFPRLSGQPRLVDLRRFCEEVELVFGLHHLEKTPLRAVPEPGQGVWTGFQPRPPSDPDAYEKLLQRIRVLCQARGINLSTCLDDTYWSSLDAKAGRLRPEHFLRTFPLTRTTPTAAAAFSLEEMQPVMERFTDVDGFFRIFLFQKEVEDLVHGFETAPQPPLASTSVGFPLQRYRRPQSARVHSSYKKEGAEDDSQATDLRRPMRPQTARESRPSPTHTCVGQPRPDLMTTLRSYVLTKRVRLWDSFQDFDRLRRGVVSQIGFTNGLNIMGLRLSLQEMHELYQRYKTVDGHFCYHDFCMDLDQSVRTQIEKNLAAAGVKEEKSLHVPLSDQDEKILQKVQSAMARSVKARGLDTIAIFENYKKPGQAAYGHVLQRSFWRAMHEINVKSLAEYDLMVLCKAYCDTDSGKELLGNETTGTDGTWVMFNYLNFCAVVDPMNSRMPGLLQKRNVLKQRRWSARSAGERSKSARAKIMRLYNRPITMVG</sequence>
<keyword evidence="3" id="KW-0812">Transmembrane</keyword>
<feature type="region of interest" description="Disordered" evidence="2">
    <location>
        <begin position="1117"/>
        <end position="1193"/>
    </location>
</feature>
<dbReference type="Proteomes" id="UP001642484">
    <property type="component" value="Unassembled WGS sequence"/>
</dbReference>
<comment type="caution">
    <text evidence="4">The sequence shown here is derived from an EMBL/GenBank/DDBJ whole genome shotgun (WGS) entry which is preliminary data.</text>
</comment>
<dbReference type="SUPFAM" id="SSF47473">
    <property type="entry name" value="EF-hand"/>
    <property type="match status" value="1"/>
</dbReference>
<feature type="region of interest" description="Disordered" evidence="2">
    <location>
        <begin position="1465"/>
        <end position="1514"/>
    </location>
</feature>
<keyword evidence="1" id="KW-0175">Coiled coil</keyword>
<keyword evidence="3" id="KW-0472">Membrane</keyword>
<dbReference type="PANTHER" id="PTHR20875:SF0">
    <property type="entry name" value="GH12158P"/>
    <property type="match status" value="1"/>
</dbReference>
<reference evidence="4 5" key="1">
    <citation type="submission" date="2024-02" db="EMBL/GenBank/DDBJ databases">
        <authorList>
            <person name="Chen Y."/>
            <person name="Shah S."/>
            <person name="Dougan E. K."/>
            <person name="Thang M."/>
            <person name="Chan C."/>
        </authorList>
    </citation>
    <scope>NUCLEOTIDE SEQUENCE [LARGE SCALE GENOMIC DNA]</scope>
</reference>
<dbReference type="InterPro" id="IPR052603">
    <property type="entry name" value="EFCB6"/>
</dbReference>
<evidence type="ECO:0000256" key="2">
    <source>
        <dbReference type="SAM" id="MobiDB-lite"/>
    </source>
</evidence>